<dbReference type="GO" id="GO:0008705">
    <property type="term" value="F:methionine synthase activity"/>
    <property type="evidence" value="ECO:0007669"/>
    <property type="project" value="InterPro"/>
</dbReference>
<dbReference type="EMBL" id="BARV01005966">
    <property type="protein sequence ID" value="GAI05905.1"/>
    <property type="molecule type" value="Genomic_DNA"/>
</dbReference>
<organism evidence="1">
    <name type="scientific">marine sediment metagenome</name>
    <dbReference type="NCBI Taxonomy" id="412755"/>
    <lineage>
        <taxon>unclassified sequences</taxon>
        <taxon>metagenomes</taxon>
        <taxon>ecological metagenomes</taxon>
    </lineage>
</organism>
<sequence>MEILDAIPIHVDTEQVLKELHLNERREQFDVVHKLVEIANSIVHPKAIYEMSYVDNKNEDTVDIGGIRFTSRVLRVNLDKVGKVFPFIITIGKELEDRIASFDNLLEQYYLDEIGNVALGLIGNYLAEHLKREYRMGQISSMYPGMGDLQDWPIAQQEQLFSLFGDVEALIGVKLTPSLLMIPRKSESGIYFPTEVKFLSCQICSRERCKERQAPYDKDLAESYRSK</sequence>
<protein>
    <submittedName>
        <fullName evidence="1">Uncharacterized protein</fullName>
    </submittedName>
</protein>
<comment type="caution">
    <text evidence="1">The sequence shown here is derived from an EMBL/GenBank/DDBJ whole genome shotgun (WGS) entry which is preliminary data.</text>
</comment>
<name>X1LU21_9ZZZZ</name>
<evidence type="ECO:0000313" key="1">
    <source>
        <dbReference type="EMBL" id="GAI05905.1"/>
    </source>
</evidence>
<accession>X1LU21</accession>
<proteinExistence type="predicted"/>
<reference evidence="1" key="1">
    <citation type="journal article" date="2014" name="Front. Microbiol.">
        <title>High frequency of phylogenetically diverse reductive dehalogenase-homologous genes in deep subseafloor sedimentary metagenomes.</title>
        <authorList>
            <person name="Kawai M."/>
            <person name="Futagami T."/>
            <person name="Toyoda A."/>
            <person name="Takaki Y."/>
            <person name="Nishi S."/>
            <person name="Hori S."/>
            <person name="Arai W."/>
            <person name="Tsubouchi T."/>
            <person name="Morono Y."/>
            <person name="Uchiyama I."/>
            <person name="Ito T."/>
            <person name="Fujiyama A."/>
            <person name="Inagaki F."/>
            <person name="Takami H."/>
        </authorList>
    </citation>
    <scope>NUCLEOTIDE SEQUENCE</scope>
    <source>
        <strain evidence="1">Expedition CK06-06</strain>
    </source>
</reference>
<gene>
    <name evidence="1" type="ORF">S06H3_12157</name>
</gene>
<dbReference type="InterPro" id="IPR037010">
    <property type="entry name" value="VitB12-dep_Met_synth_activ_sf"/>
</dbReference>
<dbReference type="SUPFAM" id="SSF56507">
    <property type="entry name" value="Methionine synthase activation domain-like"/>
    <property type="match status" value="1"/>
</dbReference>
<dbReference type="AlphaFoldDB" id="X1LU21"/>
<dbReference type="Gene3D" id="3.40.109.40">
    <property type="match status" value="1"/>
</dbReference>